<dbReference type="KEGG" id="mets:DK389_25165"/>
<dbReference type="EMBL" id="CP029550">
    <property type="protein sequence ID" value="AWN43186.1"/>
    <property type="molecule type" value="Genomic_DNA"/>
</dbReference>
<dbReference type="OrthoDB" id="7991435at2"/>
<reference evidence="3" key="1">
    <citation type="submission" date="2018-05" db="EMBL/GenBank/DDBJ databases">
        <title>Complete Genome Sequence of Methylobacterium sp. 17SD2-17.</title>
        <authorList>
            <person name="Srinivasan S."/>
        </authorList>
    </citation>
    <scope>NUCLEOTIDE SEQUENCE [LARGE SCALE GENOMIC DNA]</scope>
    <source>
        <strain evidence="3">17SD2-17</strain>
    </source>
</reference>
<dbReference type="Proteomes" id="UP000245926">
    <property type="component" value="Chromosome"/>
</dbReference>
<dbReference type="RefSeq" id="WP_109893749.1">
    <property type="nucleotide sequence ID" value="NZ_CP029550.1"/>
</dbReference>
<evidence type="ECO:0000313" key="2">
    <source>
        <dbReference type="EMBL" id="AWN43186.1"/>
    </source>
</evidence>
<organism evidence="2 3">
    <name type="scientific">Methylobacterium durans</name>
    <dbReference type="NCBI Taxonomy" id="2202825"/>
    <lineage>
        <taxon>Bacteria</taxon>
        <taxon>Pseudomonadati</taxon>
        <taxon>Pseudomonadota</taxon>
        <taxon>Alphaproteobacteria</taxon>
        <taxon>Hyphomicrobiales</taxon>
        <taxon>Methylobacteriaceae</taxon>
        <taxon>Methylobacterium</taxon>
    </lineage>
</organism>
<accession>A0A2U8WD14</accession>
<sequence length="151" mass="17168">MSLRIFGYFCLAVISSAILLAAGTLAWFAADRKLPVEIVSTDVLTPVVKPGGKLIVQTRIRYLRECNTHVDRAIYDSHTHRRFLPDIDYERPPQGLGEFTYTSEIDVPDFFGSGPAEFRAVPIYACNPLQRYYWPITRDDIVVPFEVESPQ</sequence>
<evidence type="ECO:0000256" key="1">
    <source>
        <dbReference type="SAM" id="Phobius"/>
    </source>
</evidence>
<proteinExistence type="predicted"/>
<evidence type="ECO:0000313" key="3">
    <source>
        <dbReference type="Proteomes" id="UP000245926"/>
    </source>
</evidence>
<dbReference type="AlphaFoldDB" id="A0A2U8WD14"/>
<keyword evidence="1" id="KW-0812">Transmembrane</keyword>
<name>A0A2U8WD14_9HYPH</name>
<gene>
    <name evidence="2" type="ORF">DK389_25165</name>
</gene>
<keyword evidence="1" id="KW-1133">Transmembrane helix</keyword>
<feature type="transmembrane region" description="Helical" evidence="1">
    <location>
        <begin position="6"/>
        <end position="30"/>
    </location>
</feature>
<keyword evidence="1" id="KW-0472">Membrane</keyword>
<keyword evidence="3" id="KW-1185">Reference proteome</keyword>
<protein>
    <submittedName>
        <fullName evidence="2">Uncharacterized protein</fullName>
    </submittedName>
</protein>